<sequence>MSFRRQLHDTSRRLYDPRVADVGRIIEDDFMRLQEYYRTPKNPIVLSHGLFGFDTLQLVPWSFIPPIQYWRGINEALQRNGCKVIITAVPPSASIERRAETLMRSIEQRAAGQSVNIVGGIDARYMISRLRPTSFKVLSLTTVSSPHGGSPFADYVIEFIGKKRLPKIYHILERMGLETGAFEQLTTEYMRNNFNPNTPDVPGVRYFSYGALAHPGLFSPFRASHSIISRIDGDNDGLVSVRSASHGTYKGTLLGPSHLDIINWTNRLKWIVRRLFGQHNKFNAIAFYLALSDMLAAEGL</sequence>
<dbReference type="PANTHER" id="PTHR11440">
    <property type="entry name" value="LECITHIN-CHOLESTEROL ACYLTRANSFERASE-RELATED"/>
    <property type="match status" value="1"/>
</dbReference>
<dbReference type="EMBL" id="JAVHNQ010000009">
    <property type="protein sequence ID" value="KAK6339010.1"/>
    <property type="molecule type" value="Genomic_DNA"/>
</dbReference>
<proteinExistence type="predicted"/>
<reference evidence="1 2" key="1">
    <citation type="submission" date="2019-10" db="EMBL/GenBank/DDBJ databases">
        <authorList>
            <person name="Palmer J.M."/>
        </authorList>
    </citation>
    <scope>NUCLEOTIDE SEQUENCE [LARGE SCALE GENOMIC DNA]</scope>
    <source>
        <strain evidence="1 2">TWF696</strain>
    </source>
</reference>
<keyword evidence="2" id="KW-1185">Reference proteome</keyword>
<evidence type="ECO:0008006" key="3">
    <source>
        <dbReference type="Google" id="ProtNLM"/>
    </source>
</evidence>
<dbReference type="Proteomes" id="UP001375240">
    <property type="component" value="Unassembled WGS sequence"/>
</dbReference>
<evidence type="ECO:0000313" key="1">
    <source>
        <dbReference type="EMBL" id="KAK6339010.1"/>
    </source>
</evidence>
<dbReference type="SUPFAM" id="SSF53474">
    <property type="entry name" value="alpha/beta-Hydrolases"/>
    <property type="match status" value="1"/>
</dbReference>
<comment type="caution">
    <text evidence="1">The sequence shown here is derived from an EMBL/GenBank/DDBJ whole genome shotgun (WGS) entry which is preliminary data.</text>
</comment>
<dbReference type="Gene3D" id="3.40.50.1820">
    <property type="entry name" value="alpha/beta hydrolase"/>
    <property type="match status" value="1"/>
</dbReference>
<dbReference type="InterPro" id="IPR029058">
    <property type="entry name" value="AB_hydrolase_fold"/>
</dbReference>
<protein>
    <recommendedName>
        <fullName evidence="3">Triacylglycerol lipase</fullName>
    </recommendedName>
</protein>
<evidence type="ECO:0000313" key="2">
    <source>
        <dbReference type="Proteomes" id="UP001375240"/>
    </source>
</evidence>
<accession>A0AAV9UGQ3</accession>
<gene>
    <name evidence="1" type="ORF">TWF696_009806</name>
</gene>
<organism evidence="1 2">
    <name type="scientific">Orbilia brochopaga</name>
    <dbReference type="NCBI Taxonomy" id="3140254"/>
    <lineage>
        <taxon>Eukaryota</taxon>
        <taxon>Fungi</taxon>
        <taxon>Dikarya</taxon>
        <taxon>Ascomycota</taxon>
        <taxon>Pezizomycotina</taxon>
        <taxon>Orbiliomycetes</taxon>
        <taxon>Orbiliales</taxon>
        <taxon>Orbiliaceae</taxon>
        <taxon>Orbilia</taxon>
    </lineage>
</organism>
<dbReference type="AlphaFoldDB" id="A0AAV9UGQ3"/>
<name>A0AAV9UGQ3_9PEZI</name>